<evidence type="ECO:0000313" key="3">
    <source>
        <dbReference type="Proteomes" id="UP001337655"/>
    </source>
</evidence>
<protein>
    <recommendedName>
        <fullName evidence="4">Pentatricopeptide repeat-containing protein</fullName>
    </recommendedName>
</protein>
<organism evidence="2 3">
    <name type="scientific">Saxophila tyrrhenica</name>
    <dbReference type="NCBI Taxonomy" id="1690608"/>
    <lineage>
        <taxon>Eukaryota</taxon>
        <taxon>Fungi</taxon>
        <taxon>Dikarya</taxon>
        <taxon>Ascomycota</taxon>
        <taxon>Pezizomycotina</taxon>
        <taxon>Dothideomycetes</taxon>
        <taxon>Dothideomycetidae</taxon>
        <taxon>Mycosphaerellales</taxon>
        <taxon>Extremaceae</taxon>
        <taxon>Saxophila</taxon>
    </lineage>
</organism>
<dbReference type="EMBL" id="JAVRRT010000007">
    <property type="protein sequence ID" value="KAK5170531.1"/>
    <property type="molecule type" value="Genomic_DNA"/>
</dbReference>
<dbReference type="GeneID" id="89926463"/>
<dbReference type="RefSeq" id="XP_064659729.1">
    <property type="nucleotide sequence ID" value="XM_064802368.1"/>
</dbReference>
<feature type="region of interest" description="Disordered" evidence="1">
    <location>
        <begin position="59"/>
        <end position="87"/>
    </location>
</feature>
<sequence>MGTAFDQWLAQPSTLHFLRQLIAPYAVCRRQQSWVAQHAGRARPVRAYAAPAKAAAWKGKASIDRSKKKRSIPPLSLHSPGKKTVKLSQSQTTAEDISFHVSLKAGVAVLDRSARETTPIALMYQADVTNTTGRNQLLVDQPQQRHNHALWVEILHYRKRMHGSSGVRDVWLGMRQRDVDLPLSGADADALWTEFANAGARQKASDSSRLSLLSDLFQHAQDLKARTGSHYEGLYKLFKLMEAGLLDEGAIADVAVDAIYCPAKTIAFEEFRKIYTSCQERDVYDSCMNEVFKLRDDSYAKQWHNLFLEHGDKPGPVVSESEEVQRMFDYHEDGSLPSAPLEGRERLLYVPATKANQDLEVPSMTRANMNTIIGEVHGIKPKNISDSFVARLFATHAFSLDLITQSLFFFGIQTLGPLSTREMVVRSGSAVEFSNQLVQLKKLGITVQDSAYSRLVATLANEGKTVLWTALVESDQHPDAYEDTKLQETLLASFLESGQWVQVHLTLTVLSATGSNTRHRGWNLVLQHYIKIGDARSMLDTMQKMRDQGLPLTLRTLNFLYTIVLPPRRAGKSYTKGRAPPLYDALIFCTNAFIYAAEHGTYVPRNMWMEVLKRHGLEDRWAGLRRLILWLVNWYTQSNSDFRKVLYAPGLQNKRRLLLGARDIRRMFTPDLVTAIFTH</sequence>
<reference evidence="2 3" key="1">
    <citation type="submission" date="2023-08" db="EMBL/GenBank/DDBJ databases">
        <title>Black Yeasts Isolated from many extreme environments.</title>
        <authorList>
            <person name="Coleine C."/>
            <person name="Stajich J.E."/>
            <person name="Selbmann L."/>
        </authorList>
    </citation>
    <scope>NUCLEOTIDE SEQUENCE [LARGE SCALE GENOMIC DNA]</scope>
    <source>
        <strain evidence="2 3">CCFEE 5935</strain>
    </source>
</reference>
<keyword evidence="3" id="KW-1185">Reference proteome</keyword>
<dbReference type="AlphaFoldDB" id="A0AAV9PBH2"/>
<evidence type="ECO:0008006" key="4">
    <source>
        <dbReference type="Google" id="ProtNLM"/>
    </source>
</evidence>
<dbReference type="Proteomes" id="UP001337655">
    <property type="component" value="Unassembled WGS sequence"/>
</dbReference>
<comment type="caution">
    <text evidence="2">The sequence shown here is derived from an EMBL/GenBank/DDBJ whole genome shotgun (WGS) entry which is preliminary data.</text>
</comment>
<evidence type="ECO:0000313" key="2">
    <source>
        <dbReference type="EMBL" id="KAK5170531.1"/>
    </source>
</evidence>
<evidence type="ECO:0000256" key="1">
    <source>
        <dbReference type="SAM" id="MobiDB-lite"/>
    </source>
</evidence>
<gene>
    <name evidence="2" type="ORF">LTR77_005119</name>
</gene>
<proteinExistence type="predicted"/>
<name>A0AAV9PBH2_9PEZI</name>
<accession>A0AAV9PBH2</accession>